<organism evidence="1 2">
    <name type="scientific">Neptuniibacter caesariensis</name>
    <dbReference type="NCBI Taxonomy" id="207954"/>
    <lineage>
        <taxon>Bacteria</taxon>
        <taxon>Pseudomonadati</taxon>
        <taxon>Pseudomonadota</taxon>
        <taxon>Gammaproteobacteria</taxon>
        <taxon>Oceanospirillales</taxon>
        <taxon>Oceanospirillaceae</taxon>
        <taxon>Neptuniibacter</taxon>
    </lineage>
</organism>
<reference evidence="1 2" key="1">
    <citation type="submission" date="2006-02" db="EMBL/GenBank/DDBJ databases">
        <authorList>
            <person name="Pinhassi J."/>
            <person name="Pedros-Alio C."/>
            <person name="Ferriera S."/>
            <person name="Johnson J."/>
            <person name="Kravitz S."/>
            <person name="Halpern A."/>
            <person name="Remington K."/>
            <person name="Beeson K."/>
            <person name="Tran B."/>
            <person name="Rogers Y.-H."/>
            <person name="Friedman R."/>
            <person name="Venter J.C."/>
        </authorList>
    </citation>
    <scope>NUCLEOTIDE SEQUENCE [LARGE SCALE GENOMIC DNA]</scope>
    <source>
        <strain evidence="1 2">MED92</strain>
    </source>
</reference>
<sequence>MNSDFYQGINQEAFKLVICHCPPAISPESELEMTKLVATALLIGIDHALLQPLLEGGDVKNMRKLVNVHTH</sequence>
<accession>A0A7U8GTD5</accession>
<gene>
    <name evidence="1" type="ORF">MED92_10029</name>
</gene>
<dbReference type="RefSeq" id="WP_007019672.1">
    <property type="nucleotide sequence ID" value="NZ_CH724125.1"/>
</dbReference>
<dbReference type="AlphaFoldDB" id="A0A7U8GTD5"/>
<protein>
    <submittedName>
        <fullName evidence="1">Uncharacterized protein</fullName>
    </submittedName>
</protein>
<dbReference type="Proteomes" id="UP000002171">
    <property type="component" value="Unassembled WGS sequence"/>
</dbReference>
<name>A0A7U8GTD5_NEPCE</name>
<dbReference type="EMBL" id="AAOW01000004">
    <property type="protein sequence ID" value="EAR62035.1"/>
    <property type="molecule type" value="Genomic_DNA"/>
</dbReference>
<proteinExistence type="predicted"/>
<keyword evidence="2" id="KW-1185">Reference proteome</keyword>
<comment type="caution">
    <text evidence="1">The sequence shown here is derived from an EMBL/GenBank/DDBJ whole genome shotgun (WGS) entry which is preliminary data.</text>
</comment>
<evidence type="ECO:0000313" key="2">
    <source>
        <dbReference type="Proteomes" id="UP000002171"/>
    </source>
</evidence>
<evidence type="ECO:0000313" key="1">
    <source>
        <dbReference type="EMBL" id="EAR62035.1"/>
    </source>
</evidence>